<dbReference type="InParanoid" id="A0A165LYZ2"/>
<keyword evidence="2" id="KW-1185">Reference proteome</keyword>
<dbReference type="EMBL" id="KV425917">
    <property type="protein sequence ID" value="KZV98526.1"/>
    <property type="molecule type" value="Genomic_DNA"/>
</dbReference>
<evidence type="ECO:0000313" key="2">
    <source>
        <dbReference type="Proteomes" id="UP000077266"/>
    </source>
</evidence>
<accession>A0A165LYZ2</accession>
<dbReference type="AlphaFoldDB" id="A0A165LYZ2"/>
<organism evidence="1 2">
    <name type="scientific">Exidia glandulosa HHB12029</name>
    <dbReference type="NCBI Taxonomy" id="1314781"/>
    <lineage>
        <taxon>Eukaryota</taxon>
        <taxon>Fungi</taxon>
        <taxon>Dikarya</taxon>
        <taxon>Basidiomycota</taxon>
        <taxon>Agaricomycotina</taxon>
        <taxon>Agaricomycetes</taxon>
        <taxon>Auriculariales</taxon>
        <taxon>Exidiaceae</taxon>
        <taxon>Exidia</taxon>
    </lineage>
</organism>
<dbReference type="Proteomes" id="UP000077266">
    <property type="component" value="Unassembled WGS sequence"/>
</dbReference>
<gene>
    <name evidence="1" type="ORF">EXIGLDRAFT_727612</name>
</gene>
<protein>
    <submittedName>
        <fullName evidence="1">Uncharacterized protein</fullName>
    </submittedName>
</protein>
<name>A0A165LYZ2_EXIGL</name>
<reference evidence="1 2" key="1">
    <citation type="journal article" date="2016" name="Mol. Biol. Evol.">
        <title>Comparative Genomics of Early-Diverging Mushroom-Forming Fungi Provides Insights into the Origins of Lignocellulose Decay Capabilities.</title>
        <authorList>
            <person name="Nagy L.G."/>
            <person name="Riley R."/>
            <person name="Tritt A."/>
            <person name="Adam C."/>
            <person name="Daum C."/>
            <person name="Floudas D."/>
            <person name="Sun H."/>
            <person name="Yadav J.S."/>
            <person name="Pangilinan J."/>
            <person name="Larsson K.H."/>
            <person name="Matsuura K."/>
            <person name="Barry K."/>
            <person name="Labutti K."/>
            <person name="Kuo R."/>
            <person name="Ohm R.A."/>
            <person name="Bhattacharya S.S."/>
            <person name="Shirouzu T."/>
            <person name="Yoshinaga Y."/>
            <person name="Martin F.M."/>
            <person name="Grigoriev I.V."/>
            <person name="Hibbett D.S."/>
        </authorList>
    </citation>
    <scope>NUCLEOTIDE SEQUENCE [LARGE SCALE GENOMIC DNA]</scope>
    <source>
        <strain evidence="1 2">HHB12029</strain>
    </source>
</reference>
<sequence>MVTGHVAGHIPPLLTRMYDLWKKVFGCQVEDARKVLGDQFVNDPGNVFFNPYDNDDADTEADVLDPRSQ</sequence>
<proteinExistence type="predicted"/>
<evidence type="ECO:0000313" key="1">
    <source>
        <dbReference type="EMBL" id="KZV98526.1"/>
    </source>
</evidence>